<comment type="caution">
    <text evidence="5">The sequence shown here is derived from an EMBL/GenBank/DDBJ whole genome shotgun (WGS) entry which is preliminary data.</text>
</comment>
<name>A0A9W9V362_9EURO</name>
<dbReference type="PANTHER" id="PTHR10039:SF15">
    <property type="entry name" value="NACHT DOMAIN-CONTAINING PROTEIN"/>
    <property type="match status" value="1"/>
</dbReference>
<evidence type="ECO:0000256" key="1">
    <source>
        <dbReference type="ARBA" id="ARBA00022737"/>
    </source>
</evidence>
<feature type="domain" description="GPI inositol-deacylase winged helix" evidence="3">
    <location>
        <begin position="415"/>
        <end position="493"/>
    </location>
</feature>
<dbReference type="InterPro" id="IPR027417">
    <property type="entry name" value="P-loop_NTPase"/>
</dbReference>
<dbReference type="SUPFAM" id="SSF48403">
    <property type="entry name" value="Ankyrin repeat"/>
    <property type="match status" value="1"/>
</dbReference>
<feature type="repeat" description="ANK" evidence="2">
    <location>
        <begin position="659"/>
        <end position="683"/>
    </location>
</feature>
<sequence>MASKFKHPGSAKGSAKDRLFKSEVIHKEEKKSCKRCCTLNDIKLVKRKDRPNNVPHIHYGTLGSADQVMKDATLRDKWARKEKIICFETEAAVLGEIKANIETIRYNFDRKEDLDIFNWLTPVNYGSPQSDNLRRRQAGTCQWFLDSAEYQTWLNADKETLFCPGIPGAGKTVLTAIVVNDLHNRFQSDTSVGIAYIYCNFRQWTEHNFEHFLATLLKQLIQERCSLPDSVKTLYHNHSNKQTRPSFSEISQVLHSVSAMYLRLFIIVDALDECQVFDGCQAKLLSEIFSLQNECGANISVTSRYVPEVMRKFEVNTSIEIRASDHDVRKYLDGNLSQLPAFVTNSPELQEEVKTEIVRAVDGMFLLPQPHLRSLAGKTSPKSLRTSLKALPTGTDAYDLAYEQAIQRIEGQYKEQKELAMKVISWITCAKRPLTTFELQEALAVEFGMSGIDRDNFSPIDLMVSVCAGLVTVDEASCIIRLVHYTTQEYMEQTQKHRFPEAEADITKVCVIYLSFNVFESGFCQTRDEFCDWLELNRLFDYAAQNWGHHACMLSIEGDEFILEFLQNESKVSACTQAMLASKMDYWNDTETHMTGLHVAAYFGLGLSTAALFDRQYSPSSKDVGDRTPLHYAAENGHQEVVKLLLDKGADANVEDNYRNLTLLHYAVEKGHQGVLKLLLDKGPIPMAALLLETRIHHSTLLWRTGTRRW</sequence>
<reference evidence="5" key="2">
    <citation type="journal article" date="2023" name="IMA Fungus">
        <title>Comparative genomic study of the Penicillium genus elucidates a diverse pangenome and 15 lateral gene transfer events.</title>
        <authorList>
            <person name="Petersen C."/>
            <person name="Sorensen T."/>
            <person name="Nielsen M.R."/>
            <person name="Sondergaard T.E."/>
            <person name="Sorensen J.L."/>
            <person name="Fitzpatrick D.A."/>
            <person name="Frisvad J.C."/>
            <person name="Nielsen K.L."/>
        </authorList>
    </citation>
    <scope>NUCLEOTIDE SEQUENCE</scope>
    <source>
        <strain evidence="5">IBT 29864</strain>
    </source>
</reference>
<proteinExistence type="predicted"/>
<keyword evidence="1" id="KW-0677">Repeat</keyword>
<evidence type="ECO:0000313" key="5">
    <source>
        <dbReference type="EMBL" id="KAJ5364795.1"/>
    </source>
</evidence>
<dbReference type="InterPro" id="IPR054471">
    <property type="entry name" value="GPIID_WHD"/>
</dbReference>
<feature type="domain" description="Nephrocystin 3-like N-terminal" evidence="4">
    <location>
        <begin position="139"/>
        <end position="304"/>
    </location>
</feature>
<evidence type="ECO:0000256" key="2">
    <source>
        <dbReference type="PROSITE-ProRule" id="PRU00023"/>
    </source>
</evidence>
<dbReference type="SMART" id="SM00248">
    <property type="entry name" value="ANK"/>
    <property type="match status" value="2"/>
</dbReference>
<dbReference type="Pfam" id="PF22939">
    <property type="entry name" value="WHD_GPIID"/>
    <property type="match status" value="1"/>
</dbReference>
<feature type="repeat" description="ANK" evidence="2">
    <location>
        <begin position="625"/>
        <end position="657"/>
    </location>
</feature>
<dbReference type="Gene3D" id="3.40.50.1580">
    <property type="entry name" value="Nucleoside phosphorylase domain"/>
    <property type="match status" value="1"/>
</dbReference>
<keyword evidence="6" id="KW-1185">Reference proteome</keyword>
<dbReference type="PROSITE" id="PS50088">
    <property type="entry name" value="ANK_REPEAT"/>
    <property type="match status" value="2"/>
</dbReference>
<dbReference type="GO" id="GO:0003824">
    <property type="term" value="F:catalytic activity"/>
    <property type="evidence" value="ECO:0007669"/>
    <property type="project" value="InterPro"/>
</dbReference>
<organism evidence="5 6">
    <name type="scientific">Penicillium cataractarum</name>
    <dbReference type="NCBI Taxonomy" id="2100454"/>
    <lineage>
        <taxon>Eukaryota</taxon>
        <taxon>Fungi</taxon>
        <taxon>Dikarya</taxon>
        <taxon>Ascomycota</taxon>
        <taxon>Pezizomycotina</taxon>
        <taxon>Eurotiomycetes</taxon>
        <taxon>Eurotiomycetidae</taxon>
        <taxon>Eurotiales</taxon>
        <taxon>Aspergillaceae</taxon>
        <taxon>Penicillium</taxon>
    </lineage>
</organism>
<accession>A0A9W9V362</accession>
<dbReference type="InterPro" id="IPR036770">
    <property type="entry name" value="Ankyrin_rpt-contain_sf"/>
</dbReference>
<keyword evidence="2" id="KW-0040">ANK repeat</keyword>
<dbReference type="Proteomes" id="UP001147782">
    <property type="component" value="Unassembled WGS sequence"/>
</dbReference>
<dbReference type="PANTHER" id="PTHR10039">
    <property type="entry name" value="AMELOGENIN"/>
    <property type="match status" value="1"/>
</dbReference>
<evidence type="ECO:0000259" key="4">
    <source>
        <dbReference type="Pfam" id="PF24883"/>
    </source>
</evidence>
<dbReference type="SUPFAM" id="SSF52540">
    <property type="entry name" value="P-loop containing nucleoside triphosphate hydrolases"/>
    <property type="match status" value="1"/>
</dbReference>
<dbReference type="RefSeq" id="XP_056552421.1">
    <property type="nucleotide sequence ID" value="XM_056703421.1"/>
</dbReference>
<gene>
    <name evidence="5" type="ORF">N7496_010508</name>
</gene>
<dbReference type="GO" id="GO:0009116">
    <property type="term" value="P:nucleoside metabolic process"/>
    <property type="evidence" value="ECO:0007669"/>
    <property type="project" value="InterPro"/>
</dbReference>
<dbReference type="GeneID" id="81442600"/>
<dbReference type="Gene3D" id="3.40.50.300">
    <property type="entry name" value="P-loop containing nucleotide triphosphate hydrolases"/>
    <property type="match status" value="1"/>
</dbReference>
<dbReference type="InterPro" id="IPR056884">
    <property type="entry name" value="NPHP3-like_N"/>
</dbReference>
<evidence type="ECO:0000313" key="6">
    <source>
        <dbReference type="Proteomes" id="UP001147782"/>
    </source>
</evidence>
<evidence type="ECO:0008006" key="7">
    <source>
        <dbReference type="Google" id="ProtNLM"/>
    </source>
</evidence>
<protein>
    <recommendedName>
        <fullName evidence="7">NACHT domain-containing protein</fullName>
    </recommendedName>
</protein>
<dbReference type="InterPro" id="IPR002110">
    <property type="entry name" value="Ankyrin_rpt"/>
</dbReference>
<dbReference type="PROSITE" id="PS50297">
    <property type="entry name" value="ANK_REP_REGION"/>
    <property type="match status" value="2"/>
</dbReference>
<evidence type="ECO:0000259" key="3">
    <source>
        <dbReference type="Pfam" id="PF22939"/>
    </source>
</evidence>
<dbReference type="AlphaFoldDB" id="A0A9W9V362"/>
<dbReference type="Pfam" id="PF12796">
    <property type="entry name" value="Ank_2"/>
    <property type="match status" value="1"/>
</dbReference>
<reference evidence="5" key="1">
    <citation type="submission" date="2022-11" db="EMBL/GenBank/DDBJ databases">
        <authorList>
            <person name="Petersen C."/>
        </authorList>
    </citation>
    <scope>NUCLEOTIDE SEQUENCE</scope>
    <source>
        <strain evidence="5">IBT 29864</strain>
    </source>
</reference>
<dbReference type="EMBL" id="JAPZBS010000008">
    <property type="protein sequence ID" value="KAJ5364795.1"/>
    <property type="molecule type" value="Genomic_DNA"/>
</dbReference>
<dbReference type="InterPro" id="IPR035994">
    <property type="entry name" value="Nucleoside_phosphorylase_sf"/>
</dbReference>
<dbReference type="Pfam" id="PF24883">
    <property type="entry name" value="NPHP3_N"/>
    <property type="match status" value="1"/>
</dbReference>
<dbReference type="Gene3D" id="1.25.40.20">
    <property type="entry name" value="Ankyrin repeat-containing domain"/>
    <property type="match status" value="1"/>
</dbReference>
<dbReference type="OrthoDB" id="195446at2759"/>